<keyword evidence="3" id="KW-0808">Transferase</keyword>
<gene>
    <name evidence="9" type="ORF">DI598_19095</name>
</gene>
<dbReference type="InterPro" id="IPR051211">
    <property type="entry name" value="PG_lysyltransferase"/>
</dbReference>
<feature type="non-terminal residue" evidence="9">
    <location>
        <position position="611"/>
    </location>
</feature>
<dbReference type="Proteomes" id="UP000249645">
    <property type="component" value="Unassembled WGS sequence"/>
</dbReference>
<reference evidence="9 10" key="1">
    <citation type="submission" date="2017-11" db="EMBL/GenBank/DDBJ databases">
        <title>Infants hospitalized years apart are colonized by the same room-sourced microbial strains.</title>
        <authorList>
            <person name="Brooks B."/>
            <person name="Olm M.R."/>
            <person name="Firek B.A."/>
            <person name="Baker R."/>
            <person name="Thomas B.C."/>
            <person name="Morowitz M.J."/>
            <person name="Banfield J.F."/>
        </authorList>
    </citation>
    <scope>NUCLEOTIDE SEQUENCE [LARGE SCALE GENOMIC DNA]</scope>
    <source>
        <strain evidence="9">S2_009_000_R2_76</strain>
    </source>
</reference>
<evidence type="ECO:0000256" key="6">
    <source>
        <dbReference type="ARBA" id="ARBA00023136"/>
    </source>
</evidence>
<keyword evidence="2" id="KW-1003">Cell membrane</keyword>
<evidence type="ECO:0000256" key="4">
    <source>
        <dbReference type="ARBA" id="ARBA00022692"/>
    </source>
</evidence>
<dbReference type="InterPro" id="IPR022791">
    <property type="entry name" value="L-PG_synthase/AglD"/>
</dbReference>
<dbReference type="EMBL" id="QFOI01000588">
    <property type="protein sequence ID" value="PZP40784.1"/>
    <property type="molecule type" value="Genomic_DNA"/>
</dbReference>
<evidence type="ECO:0000256" key="5">
    <source>
        <dbReference type="ARBA" id="ARBA00022989"/>
    </source>
</evidence>
<sequence>NLAEPNAWIALLILVVFFISLFLLFTNIKKKGKIYQILTKRSTSFEQFIQAFDKNEIDKKGVYGTIIVSILIDLVGIGQLYCAMYALQLSPSLYLATITYIVAVLLLIVSPFLRGIGAIDVSVVYILQKAGFTSEQSLATTVLFRLFEFWMPLILGAISLIARINKFLIRVIPAVLLLILGIVNIVSALTPPIHERYVLAHELFSMRMMHTSNYFVLMAGLFLIMNALFLFRGSRTAYLTAIILCCISILGNILKSFDYEEAIVAVVTLSILIATTKEYKVRPKMNIPSKVGQLLLISFAVVVLYGLIGCYYLNYTFWHLPLTLANHLEILGRNLLLLRNPHYLVVSNTSKYFLFSINMWSFINICFLLFLLFSPKYIAQPEIDTSNLLLAKDMLYRMQQSPNDFFKIWNDKQIYFFKKADGFVSFKTHKNYAVVLEGPVLSDYQQLKASIEEFENYCNELHLRTFYYRVSESSVDDFQSLKKKKVLIGQEAILDVKNFSLSGKSKKSLRNAVNHAQSSGLKVIINQPPIKDGLLQRLESVSNEWLNSNHRKEIVFSQGSFEWNELKTQTILTVENEEGMVLAFLNMMPAFSRKDVTYDLIRYVDEAPNGI</sequence>
<feature type="domain" description="Phosphatidylglycerol lysyltransferase C-terminal" evidence="8">
    <location>
        <begin position="405"/>
        <end position="611"/>
    </location>
</feature>
<dbReference type="PANTHER" id="PTHR34697">
    <property type="entry name" value="PHOSPHATIDYLGLYCEROL LYSYLTRANSFERASE"/>
    <property type="match status" value="1"/>
</dbReference>
<dbReference type="PANTHER" id="PTHR34697:SF2">
    <property type="entry name" value="PHOSPHATIDYLGLYCEROL LYSYLTRANSFERASE"/>
    <property type="match status" value="1"/>
</dbReference>
<keyword evidence="5 7" id="KW-1133">Transmembrane helix</keyword>
<evidence type="ECO:0000256" key="3">
    <source>
        <dbReference type="ARBA" id="ARBA00022679"/>
    </source>
</evidence>
<feature type="transmembrane region" description="Helical" evidence="7">
    <location>
        <begin position="93"/>
        <end position="126"/>
    </location>
</feature>
<accession>A0A2W5EFE6</accession>
<dbReference type="GO" id="GO:0005886">
    <property type="term" value="C:plasma membrane"/>
    <property type="evidence" value="ECO:0007669"/>
    <property type="project" value="UniProtKB-SubCell"/>
</dbReference>
<feature type="non-terminal residue" evidence="9">
    <location>
        <position position="1"/>
    </location>
</feature>
<dbReference type="GO" id="GO:0055091">
    <property type="term" value="P:phospholipid homeostasis"/>
    <property type="evidence" value="ECO:0007669"/>
    <property type="project" value="TreeGrafter"/>
</dbReference>
<keyword evidence="6 7" id="KW-0472">Membrane</keyword>
<feature type="transmembrane region" description="Helical" evidence="7">
    <location>
        <begin position="211"/>
        <end position="231"/>
    </location>
</feature>
<dbReference type="NCBIfam" id="TIGR00374">
    <property type="entry name" value="flippase-like domain"/>
    <property type="match status" value="1"/>
</dbReference>
<evidence type="ECO:0000256" key="7">
    <source>
        <dbReference type="SAM" id="Phobius"/>
    </source>
</evidence>
<feature type="transmembrane region" description="Helical" evidence="7">
    <location>
        <begin position="237"/>
        <end position="254"/>
    </location>
</feature>
<evidence type="ECO:0000256" key="2">
    <source>
        <dbReference type="ARBA" id="ARBA00022475"/>
    </source>
</evidence>
<comment type="subcellular location">
    <subcellularLocation>
        <location evidence="1">Cell membrane</location>
        <topology evidence="1">Multi-pass membrane protein</topology>
    </subcellularLocation>
</comment>
<dbReference type="AlphaFoldDB" id="A0A2W5EFE6"/>
<evidence type="ECO:0000256" key="1">
    <source>
        <dbReference type="ARBA" id="ARBA00004651"/>
    </source>
</evidence>
<feature type="transmembrane region" description="Helical" evidence="7">
    <location>
        <begin position="138"/>
        <end position="161"/>
    </location>
</feature>
<dbReference type="GO" id="GO:0016755">
    <property type="term" value="F:aminoacyltransferase activity"/>
    <property type="evidence" value="ECO:0007669"/>
    <property type="project" value="TreeGrafter"/>
</dbReference>
<feature type="transmembrane region" description="Helical" evidence="7">
    <location>
        <begin position="62"/>
        <end position="87"/>
    </location>
</feature>
<dbReference type="Pfam" id="PF09924">
    <property type="entry name" value="LPG_synthase_C"/>
    <property type="match status" value="1"/>
</dbReference>
<name>A0A2W5EFE6_9SPHI</name>
<feature type="transmembrane region" description="Helical" evidence="7">
    <location>
        <begin position="6"/>
        <end position="25"/>
    </location>
</feature>
<dbReference type="InterPro" id="IPR024320">
    <property type="entry name" value="LPG_synthase_C"/>
</dbReference>
<proteinExistence type="predicted"/>
<evidence type="ECO:0000313" key="10">
    <source>
        <dbReference type="Proteomes" id="UP000249645"/>
    </source>
</evidence>
<protein>
    <submittedName>
        <fullName evidence="9">Lysylphosphatidylglycerol synthetase family protein</fullName>
    </submittedName>
</protein>
<feature type="transmembrane region" description="Helical" evidence="7">
    <location>
        <begin position="352"/>
        <end position="373"/>
    </location>
</feature>
<feature type="transmembrane region" description="Helical" evidence="7">
    <location>
        <begin position="294"/>
        <end position="314"/>
    </location>
</feature>
<evidence type="ECO:0000259" key="8">
    <source>
        <dbReference type="Pfam" id="PF09924"/>
    </source>
</evidence>
<organism evidence="9 10">
    <name type="scientific">Pseudopedobacter saltans</name>
    <dbReference type="NCBI Taxonomy" id="151895"/>
    <lineage>
        <taxon>Bacteria</taxon>
        <taxon>Pseudomonadati</taxon>
        <taxon>Bacteroidota</taxon>
        <taxon>Sphingobacteriia</taxon>
        <taxon>Sphingobacteriales</taxon>
        <taxon>Sphingobacteriaceae</taxon>
        <taxon>Pseudopedobacter</taxon>
    </lineage>
</organism>
<keyword evidence="4 7" id="KW-0812">Transmembrane</keyword>
<evidence type="ECO:0000313" key="9">
    <source>
        <dbReference type="EMBL" id="PZP40784.1"/>
    </source>
</evidence>
<comment type="caution">
    <text evidence="9">The sequence shown here is derived from an EMBL/GenBank/DDBJ whole genome shotgun (WGS) entry which is preliminary data.</text>
</comment>
<feature type="transmembrane region" description="Helical" evidence="7">
    <location>
        <begin position="167"/>
        <end position="190"/>
    </location>
</feature>
<dbReference type="Pfam" id="PF03706">
    <property type="entry name" value="LPG_synthase_TM"/>
    <property type="match status" value="1"/>
</dbReference>